<evidence type="ECO:0000313" key="4">
    <source>
        <dbReference type="EMBL" id="KAK1682163.1"/>
    </source>
</evidence>
<evidence type="ECO:0000256" key="1">
    <source>
        <dbReference type="SAM" id="MobiDB-lite"/>
    </source>
</evidence>
<dbReference type="InterPro" id="IPR040278">
    <property type="entry name" value="UPF0426"/>
</dbReference>
<dbReference type="Pfam" id="PF26369">
    <property type="entry name" value="UPF0426"/>
    <property type="match status" value="1"/>
</dbReference>
<dbReference type="SUPFAM" id="SSF81383">
    <property type="entry name" value="F-box domain"/>
    <property type="match status" value="1"/>
</dbReference>
<dbReference type="CDD" id="cd09917">
    <property type="entry name" value="F-box_SF"/>
    <property type="match status" value="1"/>
</dbReference>
<dbReference type="AlphaFoldDB" id="A0AAD8TI89"/>
<dbReference type="InterPro" id="IPR001810">
    <property type="entry name" value="F-box_dom"/>
</dbReference>
<sequence length="479" mass="53827">MASWSALPTDLGDIILRRLEHHADRVRFGAVCREWRSCARRNAAPSQFPWLALPDRTFYSLPDSAFQPLPLHLERHRQLPHAQSSCGEWLVFERMDGAYTLVNPFSTSKTMVLPRLPAEQSHAIGDPPPFMKKLVVCSPNLVAALVGAGWPHRLALCRPGAASWAVVAHGQLNSLQDMIWHRGKLYALHDTRCRLLCVSVGEGRETGEPNVSRVDILVEDVECSMWELIESPPWSPYLLESDGALLMVRRGDPNSYIQNPFMGGDSVHYVGLGLERATRFTVFKADLARSRWTELSSVGEDRVLFVQAWCSRAVRIPDRCKDYIMGDRIFFVSDAAARGYNECQYYRKKVSFYCSFYDMRKRRSQTYLGTKRIPGPASGRSSPCAIVGRERSRRRGAVGSVRACFNPLGDERILREALKEPVAFLGGVFAGLLRLDLNEDPLKEWVTRTVEASGIAEENGTEESDEGAQDDGPQQIEIE</sequence>
<comment type="caution">
    <text evidence="4">The sequence shown here is derived from an EMBL/GenBank/DDBJ whole genome shotgun (WGS) entry which is preliminary data.</text>
</comment>
<accession>A0AAD8TI89</accession>
<feature type="domain" description="F-box" evidence="2">
    <location>
        <begin position="4"/>
        <end position="41"/>
    </location>
</feature>
<dbReference type="Gene3D" id="1.20.1280.50">
    <property type="match status" value="1"/>
</dbReference>
<dbReference type="Pfam" id="PF00646">
    <property type="entry name" value="F-box"/>
    <property type="match status" value="1"/>
</dbReference>
<evidence type="ECO:0008006" key="6">
    <source>
        <dbReference type="Google" id="ProtNLM"/>
    </source>
</evidence>
<dbReference type="EMBL" id="JAUUTY010000002">
    <property type="protein sequence ID" value="KAK1682163.1"/>
    <property type="molecule type" value="Genomic_DNA"/>
</dbReference>
<dbReference type="Pfam" id="PF03478">
    <property type="entry name" value="Beta-prop_KIB1-4"/>
    <property type="match status" value="1"/>
</dbReference>
<evidence type="ECO:0000259" key="2">
    <source>
        <dbReference type="Pfam" id="PF00646"/>
    </source>
</evidence>
<feature type="region of interest" description="Disordered" evidence="1">
    <location>
        <begin position="452"/>
        <end position="479"/>
    </location>
</feature>
<feature type="compositionally biased region" description="Acidic residues" evidence="1">
    <location>
        <begin position="459"/>
        <end position="469"/>
    </location>
</feature>
<evidence type="ECO:0000313" key="5">
    <source>
        <dbReference type="Proteomes" id="UP001231189"/>
    </source>
</evidence>
<name>A0AAD8TI89_LOLMU</name>
<dbReference type="InterPro" id="IPR036047">
    <property type="entry name" value="F-box-like_dom_sf"/>
</dbReference>
<protein>
    <recommendedName>
        <fullName evidence="6">DUF295 domain-containing protein</fullName>
    </recommendedName>
</protein>
<feature type="domain" description="KIB1-4 beta-propeller" evidence="3">
    <location>
        <begin position="58"/>
        <end position="342"/>
    </location>
</feature>
<gene>
    <name evidence="4" type="ORF">QYE76_043011</name>
</gene>
<reference evidence="4" key="1">
    <citation type="submission" date="2023-07" db="EMBL/GenBank/DDBJ databases">
        <title>A chromosome-level genome assembly of Lolium multiflorum.</title>
        <authorList>
            <person name="Chen Y."/>
            <person name="Copetti D."/>
            <person name="Kolliker R."/>
            <person name="Studer B."/>
        </authorList>
    </citation>
    <scope>NUCLEOTIDE SEQUENCE</scope>
    <source>
        <strain evidence="4">02402/16</strain>
        <tissue evidence="4">Leaf</tissue>
    </source>
</reference>
<organism evidence="4 5">
    <name type="scientific">Lolium multiflorum</name>
    <name type="common">Italian ryegrass</name>
    <name type="synonym">Lolium perenne subsp. multiflorum</name>
    <dbReference type="NCBI Taxonomy" id="4521"/>
    <lineage>
        <taxon>Eukaryota</taxon>
        <taxon>Viridiplantae</taxon>
        <taxon>Streptophyta</taxon>
        <taxon>Embryophyta</taxon>
        <taxon>Tracheophyta</taxon>
        <taxon>Spermatophyta</taxon>
        <taxon>Magnoliopsida</taxon>
        <taxon>Liliopsida</taxon>
        <taxon>Poales</taxon>
        <taxon>Poaceae</taxon>
        <taxon>BOP clade</taxon>
        <taxon>Pooideae</taxon>
        <taxon>Poodae</taxon>
        <taxon>Poeae</taxon>
        <taxon>Poeae Chloroplast Group 2 (Poeae type)</taxon>
        <taxon>Loliodinae</taxon>
        <taxon>Loliinae</taxon>
        <taxon>Lolium</taxon>
    </lineage>
</organism>
<dbReference type="Proteomes" id="UP001231189">
    <property type="component" value="Unassembled WGS sequence"/>
</dbReference>
<dbReference type="PANTHER" id="PTHR33110:SF57">
    <property type="entry name" value="DUF295 DOMAIN-CONTAINING PROTEIN"/>
    <property type="match status" value="1"/>
</dbReference>
<dbReference type="PANTHER" id="PTHR33110">
    <property type="entry name" value="F-BOX/KELCH-REPEAT PROTEIN-RELATED"/>
    <property type="match status" value="1"/>
</dbReference>
<dbReference type="InterPro" id="IPR005174">
    <property type="entry name" value="KIB1-4_b-propeller"/>
</dbReference>
<evidence type="ECO:0000259" key="3">
    <source>
        <dbReference type="Pfam" id="PF03478"/>
    </source>
</evidence>
<proteinExistence type="predicted"/>
<keyword evidence="5" id="KW-1185">Reference proteome</keyword>